<dbReference type="SUPFAM" id="SSF54909">
    <property type="entry name" value="Dimeric alpha+beta barrel"/>
    <property type="match status" value="1"/>
</dbReference>
<accession>A0ABY6IDQ2</accession>
<dbReference type="InterPro" id="IPR011008">
    <property type="entry name" value="Dimeric_a/b-barrel"/>
</dbReference>
<dbReference type="PANTHER" id="PTHR41521:SF4">
    <property type="entry name" value="BLR0684 PROTEIN"/>
    <property type="match status" value="1"/>
</dbReference>
<name>A0ABY6IDQ2_STRPE</name>
<protein>
    <submittedName>
        <fullName evidence="2">DUF1330 domain-containing protein</fullName>
    </submittedName>
</protein>
<sequence>MTAYAVAHLRPAAHLHDEVFTYIECIQSTFAPYGGAFLVHGVTPEVLEGEWPGALVVVGFPTLRDARAWYDSEAYQEIAPLRTRHIPGDVILVDGVAPGYDASRTVAELRTAQAGAGAVPDRGTAAS</sequence>
<gene>
    <name evidence="2" type="ORF">OGH68_23130</name>
</gene>
<dbReference type="EMBL" id="CP107567">
    <property type="protein sequence ID" value="UYQ64072.1"/>
    <property type="molecule type" value="Genomic_DNA"/>
</dbReference>
<dbReference type="InterPro" id="IPR010753">
    <property type="entry name" value="DUF1330"/>
</dbReference>
<evidence type="ECO:0000313" key="3">
    <source>
        <dbReference type="Proteomes" id="UP001163878"/>
    </source>
</evidence>
<dbReference type="Proteomes" id="UP001163878">
    <property type="component" value="Chromosome"/>
</dbReference>
<keyword evidence="3" id="KW-1185">Reference proteome</keyword>
<proteinExistence type="predicted"/>
<dbReference type="Gene3D" id="3.30.70.100">
    <property type="match status" value="1"/>
</dbReference>
<evidence type="ECO:0000259" key="1">
    <source>
        <dbReference type="Pfam" id="PF07045"/>
    </source>
</evidence>
<feature type="domain" description="DUF1330" evidence="1">
    <location>
        <begin position="2"/>
        <end position="96"/>
    </location>
</feature>
<dbReference type="RefSeq" id="WP_264246879.1">
    <property type="nucleotide sequence ID" value="NZ_CP107567.1"/>
</dbReference>
<reference evidence="2" key="1">
    <citation type="submission" date="2022-10" db="EMBL/GenBank/DDBJ databases">
        <title>Cytochrome P450 Catalyzes Benzene Ring Formation in the Biosynthesis of Trialkyl-Substituted Aromatic Polyketides.</title>
        <authorList>
            <person name="Zhao E."/>
            <person name="Ge H."/>
        </authorList>
    </citation>
    <scope>NUCLEOTIDE SEQUENCE</scope>
    <source>
        <strain evidence="2">NA0869</strain>
    </source>
</reference>
<evidence type="ECO:0000313" key="2">
    <source>
        <dbReference type="EMBL" id="UYQ64072.1"/>
    </source>
</evidence>
<organism evidence="2 3">
    <name type="scientific">Streptomyces peucetius</name>
    <dbReference type="NCBI Taxonomy" id="1950"/>
    <lineage>
        <taxon>Bacteria</taxon>
        <taxon>Bacillati</taxon>
        <taxon>Actinomycetota</taxon>
        <taxon>Actinomycetes</taxon>
        <taxon>Kitasatosporales</taxon>
        <taxon>Streptomycetaceae</taxon>
        <taxon>Streptomyces</taxon>
    </lineage>
</organism>
<dbReference type="PANTHER" id="PTHR41521">
    <property type="match status" value="1"/>
</dbReference>
<dbReference type="Pfam" id="PF07045">
    <property type="entry name" value="DUF1330"/>
    <property type="match status" value="1"/>
</dbReference>